<keyword evidence="2" id="KW-0418">Kinase</keyword>
<comment type="caution">
    <text evidence="4">The sequence shown here is derived from an EMBL/GenBank/DDBJ whole genome shotgun (WGS) entry which is preliminary data.</text>
</comment>
<proteinExistence type="predicted"/>
<dbReference type="Proteomes" id="UP000631181">
    <property type="component" value="Unassembled WGS sequence"/>
</dbReference>
<evidence type="ECO:0000313" key="4">
    <source>
        <dbReference type="EMBL" id="KAF7719012.1"/>
    </source>
</evidence>
<keyword evidence="5" id="KW-1185">Reference proteome</keyword>
<accession>A0A8J8WLR0</accession>
<protein>
    <recommendedName>
        <fullName evidence="3">Carbohydrate kinase PfkB domain-containing protein</fullName>
    </recommendedName>
</protein>
<dbReference type="Gene3D" id="3.40.1190.20">
    <property type="match status" value="1"/>
</dbReference>
<reference evidence="4" key="1">
    <citation type="journal article" date="2020" name="Front. Microbiol.">
        <title>Gene regulatory networks of Penicillium echinulatum 2HH and Penicillium oxalicum 114-2 inferred by a computational biology approach.</title>
        <authorList>
            <person name="Lenz A.R."/>
            <person name="Galan-Vasquez E."/>
            <person name="Balbinot E."/>
            <person name="De Abreu F.P."/>
            <person name="De Oliveira N.S."/>
            <person name="Da Rosa L.O."/>
            <person name="De Avila E Silva S."/>
            <person name="Camassola M."/>
            <person name="Dillon A.J.P."/>
            <person name="Perez-Rueda E."/>
        </authorList>
    </citation>
    <scope>NUCLEOTIDE SEQUENCE</scope>
    <source>
        <strain evidence="4">S1M29</strain>
    </source>
</reference>
<dbReference type="InterPro" id="IPR052562">
    <property type="entry name" value="Ketohexokinase-related"/>
</dbReference>
<organism evidence="4 5">
    <name type="scientific">Penicillium ucsense</name>
    <dbReference type="NCBI Taxonomy" id="2839758"/>
    <lineage>
        <taxon>Eukaryota</taxon>
        <taxon>Fungi</taxon>
        <taxon>Dikarya</taxon>
        <taxon>Ascomycota</taxon>
        <taxon>Pezizomycotina</taxon>
        <taxon>Eurotiomycetes</taxon>
        <taxon>Eurotiomycetidae</taxon>
        <taxon>Eurotiales</taxon>
        <taxon>Aspergillaceae</taxon>
        <taxon>Penicillium</taxon>
    </lineage>
</organism>
<evidence type="ECO:0000313" key="5">
    <source>
        <dbReference type="Proteomes" id="UP000631181"/>
    </source>
</evidence>
<sequence length="314" mass="34429">MLVAIGACYFDTVLTTSHYPAEDEKLRASSVTRRRGGNCPNTLEVLGQLVSEDDIEHEFPLELITVLPARSSQASQRIISELSPRVGLENCVYREDLKEPASCYIIRSKATGSRTIVNYNNLPEATQEEIIKRIDSLGQRASWFHFEGRMPDLTLKSIHYIRKHLPAAKISVEMERPGRPGLQALAQEADVVFYARSWALGAGHSTAEECLHAQAALTPKASLLCCTWGEEGASALQPSDGTFAHAPAHTTEKFQVVDPIGAGDTFIAGMLYSLARRDPDWDLTQKLAFANRLAGTKVSQEGFSGLNRVLASMA</sequence>
<dbReference type="PROSITE" id="PS00584">
    <property type="entry name" value="PFKB_KINASES_2"/>
    <property type="match status" value="1"/>
</dbReference>
<dbReference type="InterPro" id="IPR002173">
    <property type="entry name" value="Carboh/pur_kinase_PfkB_CS"/>
</dbReference>
<evidence type="ECO:0000256" key="2">
    <source>
        <dbReference type="ARBA" id="ARBA00022777"/>
    </source>
</evidence>
<dbReference type="FunFam" id="3.40.1190.20:FF:000072">
    <property type="entry name" value="AT09463p"/>
    <property type="match status" value="1"/>
</dbReference>
<dbReference type="OrthoDB" id="204058at2759"/>
<feature type="domain" description="Carbohydrate kinase PfkB" evidence="3">
    <location>
        <begin position="2"/>
        <end position="303"/>
    </location>
</feature>
<dbReference type="Pfam" id="PF00294">
    <property type="entry name" value="PfkB"/>
    <property type="match status" value="1"/>
</dbReference>
<dbReference type="PANTHER" id="PTHR42774:SF3">
    <property type="entry name" value="KETOHEXOKINASE"/>
    <property type="match status" value="1"/>
</dbReference>
<evidence type="ECO:0000259" key="3">
    <source>
        <dbReference type="Pfam" id="PF00294"/>
    </source>
</evidence>
<dbReference type="InterPro" id="IPR011611">
    <property type="entry name" value="PfkB_dom"/>
</dbReference>
<dbReference type="AlphaFoldDB" id="A0A8J8WLR0"/>
<dbReference type="GO" id="GO:0016301">
    <property type="term" value="F:kinase activity"/>
    <property type="evidence" value="ECO:0007669"/>
    <property type="project" value="UniProtKB-KW"/>
</dbReference>
<keyword evidence="1 4" id="KW-0808">Transferase</keyword>
<dbReference type="EMBL" id="WIWV01000009">
    <property type="protein sequence ID" value="KAF7719012.1"/>
    <property type="molecule type" value="Genomic_DNA"/>
</dbReference>
<dbReference type="SUPFAM" id="SSF53613">
    <property type="entry name" value="Ribokinase-like"/>
    <property type="match status" value="1"/>
</dbReference>
<gene>
    <name evidence="4" type="ORF">PECM_008519</name>
</gene>
<dbReference type="PANTHER" id="PTHR42774">
    <property type="entry name" value="PHOSPHOTRANSFERASE SYSTEM TRANSPORT PROTEIN"/>
    <property type="match status" value="1"/>
</dbReference>
<name>A0A8J8WLR0_9EURO</name>
<dbReference type="InterPro" id="IPR029056">
    <property type="entry name" value="Ribokinase-like"/>
</dbReference>
<evidence type="ECO:0000256" key="1">
    <source>
        <dbReference type="ARBA" id="ARBA00022679"/>
    </source>
</evidence>